<dbReference type="PROSITE" id="PS51375">
    <property type="entry name" value="PPR"/>
    <property type="match status" value="2"/>
</dbReference>
<feature type="domain" description="DYW" evidence="4">
    <location>
        <begin position="312"/>
        <end position="400"/>
    </location>
</feature>
<name>A0AAW1WZK4_RUBAR</name>
<dbReference type="GO" id="GO:0003723">
    <property type="term" value="F:RNA binding"/>
    <property type="evidence" value="ECO:0007669"/>
    <property type="project" value="InterPro"/>
</dbReference>
<feature type="repeat" description="PPR" evidence="3">
    <location>
        <begin position="128"/>
        <end position="158"/>
    </location>
</feature>
<dbReference type="NCBIfam" id="TIGR00756">
    <property type="entry name" value="PPR"/>
    <property type="match status" value="3"/>
</dbReference>
<evidence type="ECO:0000256" key="3">
    <source>
        <dbReference type="PROSITE-ProRule" id="PRU00708"/>
    </source>
</evidence>
<evidence type="ECO:0000259" key="4">
    <source>
        <dbReference type="Pfam" id="PF14432"/>
    </source>
</evidence>
<dbReference type="InterPro" id="IPR011990">
    <property type="entry name" value="TPR-like_helical_dom_sf"/>
</dbReference>
<keyword evidence="2" id="KW-0677">Repeat</keyword>
<comment type="caution">
    <text evidence="5">The sequence shown here is derived from an EMBL/GenBank/DDBJ whole genome shotgun (WGS) entry which is preliminary data.</text>
</comment>
<dbReference type="Pfam" id="PF13041">
    <property type="entry name" value="PPR_2"/>
    <property type="match status" value="1"/>
</dbReference>
<dbReference type="Proteomes" id="UP001457282">
    <property type="component" value="Unassembled WGS sequence"/>
</dbReference>
<dbReference type="Pfam" id="PF01535">
    <property type="entry name" value="PPR"/>
    <property type="match status" value="2"/>
</dbReference>
<dbReference type="InterPro" id="IPR046960">
    <property type="entry name" value="PPR_At4g14850-like_plant"/>
</dbReference>
<sequence length="404" mass="45631">MIFQHNQSGTEALNIFLKLNRSGMKPDLFTFSSIFTVCSSLVALDQGEQVHAQTIKSGFLSDIVVATALVNMYNKCGSIEKASKAFVEMSTRTLISWTTMIAGFAQHGRTQQALQLFEDMRIAGVRPNQVTFVSVLSACSHAGMVNEALGYFETMKKDYRIKPVMDHYACLIDMFVRLGRLDEAFALVKKMDFEPNEFIWSTLVAGCRSHGNLDKGFYAAEQLLKLKPKDTETYVMLLNMYISAERWKDVSKVRKMMIEEKLGKLNEWSWICIKDKVHSFKPNDNSHPQSADVQKFIENLIDQVKSLGYKSEERLELTDEDEEATLFSSTSSHSEKLAIGFGLLNTPNAAPIRVIKSISMCRDCHNFVKFVSLLTSREITIRDSKRLHKFVNGKCSCGDFGALL</sequence>
<accession>A0AAW1WZK4</accession>
<proteinExistence type="inferred from homology"/>
<evidence type="ECO:0000313" key="6">
    <source>
        <dbReference type="Proteomes" id="UP001457282"/>
    </source>
</evidence>
<dbReference type="Pfam" id="PF20431">
    <property type="entry name" value="E_motif"/>
    <property type="match status" value="1"/>
</dbReference>
<dbReference type="PANTHER" id="PTHR47926">
    <property type="entry name" value="PENTATRICOPEPTIDE REPEAT-CONTAINING PROTEIN"/>
    <property type="match status" value="1"/>
</dbReference>
<dbReference type="EMBL" id="JBEDUW010000005">
    <property type="protein sequence ID" value="KAK9930140.1"/>
    <property type="molecule type" value="Genomic_DNA"/>
</dbReference>
<dbReference type="Pfam" id="PF14432">
    <property type="entry name" value="DYW_deaminase"/>
    <property type="match status" value="1"/>
</dbReference>
<protein>
    <recommendedName>
        <fullName evidence="4">DYW domain-containing protein</fullName>
    </recommendedName>
</protein>
<evidence type="ECO:0000256" key="1">
    <source>
        <dbReference type="ARBA" id="ARBA00006643"/>
    </source>
</evidence>
<reference evidence="5 6" key="1">
    <citation type="journal article" date="2023" name="G3 (Bethesda)">
        <title>A chromosome-length genome assembly and annotation of blackberry (Rubus argutus, cv. 'Hillquist').</title>
        <authorList>
            <person name="Bruna T."/>
            <person name="Aryal R."/>
            <person name="Dudchenko O."/>
            <person name="Sargent D.J."/>
            <person name="Mead D."/>
            <person name="Buti M."/>
            <person name="Cavallini A."/>
            <person name="Hytonen T."/>
            <person name="Andres J."/>
            <person name="Pham M."/>
            <person name="Weisz D."/>
            <person name="Mascagni F."/>
            <person name="Usai G."/>
            <person name="Natali L."/>
            <person name="Bassil N."/>
            <person name="Fernandez G.E."/>
            <person name="Lomsadze A."/>
            <person name="Armour M."/>
            <person name="Olukolu B."/>
            <person name="Poorten T."/>
            <person name="Britton C."/>
            <person name="Davik J."/>
            <person name="Ashrafi H."/>
            <person name="Aiden E.L."/>
            <person name="Borodovsky M."/>
            <person name="Worthington M."/>
        </authorList>
    </citation>
    <scope>NUCLEOTIDE SEQUENCE [LARGE SCALE GENOMIC DNA]</scope>
    <source>
        <strain evidence="5">PI 553951</strain>
    </source>
</reference>
<dbReference type="GO" id="GO:0008270">
    <property type="term" value="F:zinc ion binding"/>
    <property type="evidence" value="ECO:0007669"/>
    <property type="project" value="InterPro"/>
</dbReference>
<dbReference type="GO" id="GO:0009451">
    <property type="term" value="P:RNA modification"/>
    <property type="evidence" value="ECO:0007669"/>
    <property type="project" value="InterPro"/>
</dbReference>
<dbReference type="InterPro" id="IPR032867">
    <property type="entry name" value="DYW_dom"/>
</dbReference>
<dbReference type="PANTHER" id="PTHR47926:SF480">
    <property type="entry name" value="TETRATRICOPEPTIDE REPEAT-LIKE SUPERFAMILY PROTEIN ISOFORM 1"/>
    <property type="match status" value="1"/>
</dbReference>
<dbReference type="AlphaFoldDB" id="A0AAW1WZK4"/>
<organism evidence="5 6">
    <name type="scientific">Rubus argutus</name>
    <name type="common">Southern blackberry</name>
    <dbReference type="NCBI Taxonomy" id="59490"/>
    <lineage>
        <taxon>Eukaryota</taxon>
        <taxon>Viridiplantae</taxon>
        <taxon>Streptophyta</taxon>
        <taxon>Embryophyta</taxon>
        <taxon>Tracheophyta</taxon>
        <taxon>Spermatophyta</taxon>
        <taxon>Magnoliopsida</taxon>
        <taxon>eudicotyledons</taxon>
        <taxon>Gunneridae</taxon>
        <taxon>Pentapetalae</taxon>
        <taxon>rosids</taxon>
        <taxon>fabids</taxon>
        <taxon>Rosales</taxon>
        <taxon>Rosaceae</taxon>
        <taxon>Rosoideae</taxon>
        <taxon>Rosoideae incertae sedis</taxon>
        <taxon>Rubus</taxon>
    </lineage>
</organism>
<evidence type="ECO:0000256" key="2">
    <source>
        <dbReference type="ARBA" id="ARBA00022737"/>
    </source>
</evidence>
<dbReference type="Gene3D" id="1.25.40.10">
    <property type="entry name" value="Tetratricopeptide repeat domain"/>
    <property type="match status" value="2"/>
</dbReference>
<keyword evidence="6" id="KW-1185">Reference proteome</keyword>
<dbReference type="FunFam" id="1.25.40.10:FF:001093">
    <property type="entry name" value="Pentatricopeptide repeat-containing protein At2g34400"/>
    <property type="match status" value="1"/>
</dbReference>
<feature type="repeat" description="PPR" evidence="3">
    <location>
        <begin position="93"/>
        <end position="127"/>
    </location>
</feature>
<gene>
    <name evidence="5" type="ORF">M0R45_027194</name>
</gene>
<evidence type="ECO:0000313" key="5">
    <source>
        <dbReference type="EMBL" id="KAK9930140.1"/>
    </source>
</evidence>
<dbReference type="SUPFAM" id="SSF48452">
    <property type="entry name" value="TPR-like"/>
    <property type="match status" value="1"/>
</dbReference>
<dbReference type="InterPro" id="IPR002885">
    <property type="entry name" value="PPR_rpt"/>
</dbReference>
<comment type="similarity">
    <text evidence="1">Belongs to the PPR family. PCMP-H subfamily.</text>
</comment>
<dbReference type="InterPro" id="IPR046848">
    <property type="entry name" value="E_motif"/>
</dbReference>